<accession>A0A6P1MAX9</accession>
<keyword evidence="3" id="KW-1185">Reference proteome</keyword>
<name>A0A6P1MAX9_9BACT</name>
<dbReference type="RefSeq" id="WP_160629440.1">
    <property type="nucleotide sequence ID" value="NZ_CP047593.1"/>
</dbReference>
<dbReference type="Proteomes" id="UP000464954">
    <property type="component" value="Chromosome"/>
</dbReference>
<protein>
    <submittedName>
        <fullName evidence="2">Exosortase system-associated protein, TIGR04073 family</fullName>
    </submittedName>
</protein>
<dbReference type="EMBL" id="CP047593">
    <property type="protein sequence ID" value="QHI70263.1"/>
    <property type="molecule type" value="Genomic_DNA"/>
</dbReference>
<dbReference type="KEGG" id="taer:GT409_12700"/>
<dbReference type="NCBIfam" id="TIGR04073">
    <property type="entry name" value="exo_TIGR04073"/>
    <property type="match status" value="1"/>
</dbReference>
<organism evidence="2 3">
    <name type="scientific">Tichowtungia aerotolerans</name>
    <dbReference type="NCBI Taxonomy" id="2697043"/>
    <lineage>
        <taxon>Bacteria</taxon>
        <taxon>Pseudomonadati</taxon>
        <taxon>Kiritimatiellota</taxon>
        <taxon>Tichowtungiia</taxon>
        <taxon>Tichowtungiales</taxon>
        <taxon>Tichowtungiaceae</taxon>
        <taxon>Tichowtungia</taxon>
    </lineage>
</organism>
<keyword evidence="1" id="KW-0732">Signal</keyword>
<reference evidence="2 3" key="1">
    <citation type="submission" date="2020-01" db="EMBL/GenBank/DDBJ databases">
        <title>Ponticoccus aerotolerans gen. nov., sp. nov., an anaerobic bacterium and proposal of Ponticoccusceae fam. nov., Ponticoccusles ord. nov. and Ponticoccuse classis nov. in the phylum Kiritimatiellaeota.</title>
        <authorList>
            <person name="Zhou L.Y."/>
            <person name="Du Z.J."/>
        </authorList>
    </citation>
    <scope>NUCLEOTIDE SEQUENCE [LARGE SCALE GENOMIC DNA]</scope>
    <source>
        <strain evidence="2 3">S-5007</strain>
    </source>
</reference>
<dbReference type="AlphaFoldDB" id="A0A6P1MAX9"/>
<evidence type="ECO:0000313" key="2">
    <source>
        <dbReference type="EMBL" id="QHI70263.1"/>
    </source>
</evidence>
<dbReference type="InterPro" id="IPR023824">
    <property type="entry name" value="CHP04073_exosortase-affil"/>
</dbReference>
<evidence type="ECO:0000256" key="1">
    <source>
        <dbReference type="SAM" id="SignalP"/>
    </source>
</evidence>
<proteinExistence type="predicted"/>
<feature type="chain" id="PRO_5027112145" evidence="1">
    <location>
        <begin position="21"/>
        <end position="121"/>
    </location>
</feature>
<sequence>MRFLAVLAVVVFACFRTAPAEEVAGHKLSEAEEIVQDMSSKLNRGVVNILTGWGEIPRQMIKSGKNQGWWAALPVGLPSGAIMTVVRTGTGVFETVTFMVPINDSYGPLIDPGFVWQKVSE</sequence>
<feature type="signal peptide" evidence="1">
    <location>
        <begin position="1"/>
        <end position="20"/>
    </location>
</feature>
<evidence type="ECO:0000313" key="3">
    <source>
        <dbReference type="Proteomes" id="UP000464954"/>
    </source>
</evidence>
<gene>
    <name evidence="2" type="ORF">GT409_12700</name>
</gene>